<dbReference type="STRING" id="571913.VV02_05860"/>
<dbReference type="PANTHER" id="PTHR34069">
    <property type="entry name" value="3-OXOACYL-[ACYL-CARRIER-PROTEIN] SYNTHASE 3"/>
    <property type="match status" value="1"/>
</dbReference>
<dbReference type="CDD" id="cd00827">
    <property type="entry name" value="init_cond_enzymes"/>
    <property type="match status" value="1"/>
</dbReference>
<organism evidence="5 6">
    <name type="scientific">Luteipulveratus mongoliensis</name>
    <dbReference type="NCBI Taxonomy" id="571913"/>
    <lineage>
        <taxon>Bacteria</taxon>
        <taxon>Bacillati</taxon>
        <taxon>Actinomycetota</taxon>
        <taxon>Actinomycetes</taxon>
        <taxon>Micrococcales</taxon>
        <taxon>Dermacoccaceae</taxon>
        <taxon>Luteipulveratus</taxon>
    </lineage>
</organism>
<accession>A0A0K1JPN2</accession>
<feature type="domain" description="Beta-ketoacyl-[acyl-carrier-protein] synthase III N-terminal" evidence="4">
    <location>
        <begin position="94"/>
        <end position="166"/>
    </location>
</feature>
<sequence>MQGVASDVPDPQEVGPNPPLAQVDVVSVAHSDVPAPVMAATAAGKALAVSGVGGADLSRILYASSFERTADLWSPAAYVGDQVGATCPALQIDQISNGGMAGLELAHGLLQRSSGPILISTGDRFHEPWVDRWQGDPGTVFGDGGTAMVVGTEPGLARVLSVHTESRHELEGMHRRGMEAEAGPLDLGGCKRDFMKEFGASSAVRALQAGQAAAVDRALELAGVTFADVSWFVLPHLGLRRLKAALIVPFGIEVDRTTWKWGRRVGHLGPGDQIYGLEQLWRSGDTEPGDIVLMIGIGSGFSWTCAVIQMAD</sequence>
<evidence type="ECO:0000256" key="1">
    <source>
        <dbReference type="ARBA" id="ARBA00022679"/>
    </source>
</evidence>
<evidence type="ECO:0000259" key="4">
    <source>
        <dbReference type="Pfam" id="PF08545"/>
    </source>
</evidence>
<dbReference type="GO" id="GO:0004315">
    <property type="term" value="F:3-oxoacyl-[acyl-carrier-protein] synthase activity"/>
    <property type="evidence" value="ECO:0007669"/>
    <property type="project" value="InterPro"/>
</dbReference>
<feature type="domain" description="Beta-ketoacyl-[acyl-carrier-protein] synthase III C-terminal" evidence="3">
    <location>
        <begin position="219"/>
        <end position="309"/>
    </location>
</feature>
<dbReference type="Pfam" id="PF08541">
    <property type="entry name" value="ACP_syn_III_C"/>
    <property type="match status" value="1"/>
</dbReference>
<dbReference type="Proteomes" id="UP000066480">
    <property type="component" value="Chromosome"/>
</dbReference>
<dbReference type="PATRIC" id="fig|571913.6.peg.1194"/>
<dbReference type="InterPro" id="IPR013751">
    <property type="entry name" value="ACP_syn_III_N"/>
</dbReference>
<proteinExistence type="predicted"/>
<protein>
    <recommendedName>
        <fullName evidence="7">Beta-ketoacyl-[acyl-carrier-protein] synthase III C-terminal domain-containing protein</fullName>
    </recommendedName>
</protein>
<dbReference type="GO" id="GO:0044550">
    <property type="term" value="P:secondary metabolite biosynthetic process"/>
    <property type="evidence" value="ECO:0007669"/>
    <property type="project" value="TreeGrafter"/>
</dbReference>
<evidence type="ECO:0000256" key="2">
    <source>
        <dbReference type="ARBA" id="ARBA00023315"/>
    </source>
</evidence>
<keyword evidence="6" id="KW-1185">Reference proteome</keyword>
<name>A0A0K1JPN2_9MICO</name>
<dbReference type="SUPFAM" id="SSF53901">
    <property type="entry name" value="Thiolase-like"/>
    <property type="match status" value="1"/>
</dbReference>
<evidence type="ECO:0000259" key="3">
    <source>
        <dbReference type="Pfam" id="PF08541"/>
    </source>
</evidence>
<keyword evidence="1" id="KW-0808">Transferase</keyword>
<gene>
    <name evidence="5" type="ORF">VV02_05860</name>
</gene>
<dbReference type="Gene3D" id="3.40.47.10">
    <property type="match status" value="2"/>
</dbReference>
<dbReference type="PANTHER" id="PTHR34069:SF2">
    <property type="entry name" value="BETA-KETOACYL-[ACYL-CARRIER-PROTEIN] SYNTHASE III"/>
    <property type="match status" value="1"/>
</dbReference>
<evidence type="ECO:0000313" key="5">
    <source>
        <dbReference type="EMBL" id="AKU18671.1"/>
    </source>
</evidence>
<dbReference type="AlphaFoldDB" id="A0A0K1JPN2"/>
<dbReference type="GO" id="GO:0006633">
    <property type="term" value="P:fatty acid biosynthetic process"/>
    <property type="evidence" value="ECO:0007669"/>
    <property type="project" value="InterPro"/>
</dbReference>
<dbReference type="Pfam" id="PF08545">
    <property type="entry name" value="ACP_syn_III"/>
    <property type="match status" value="1"/>
</dbReference>
<dbReference type="EMBL" id="CP011112">
    <property type="protein sequence ID" value="AKU18671.1"/>
    <property type="molecule type" value="Genomic_DNA"/>
</dbReference>
<reference evidence="5 6" key="1">
    <citation type="submission" date="2015-03" db="EMBL/GenBank/DDBJ databases">
        <title>Luteipulveratus halotolerans sp. nov., a novel actinobacterium (Dermacoccaceae) from Sarawak, Malaysia.</title>
        <authorList>
            <person name="Juboi H."/>
            <person name="Basik A."/>
            <person name="Shamsul S.S."/>
            <person name="Arnold P."/>
            <person name="Schmitt E.K."/>
            <person name="Sanglier J.-J."/>
            <person name="Yeo T."/>
        </authorList>
    </citation>
    <scope>NUCLEOTIDE SEQUENCE [LARGE SCALE GENOMIC DNA]</scope>
    <source>
        <strain evidence="5 6">MN07-A0370</strain>
    </source>
</reference>
<dbReference type="KEGG" id="lmoi:VV02_05860"/>
<keyword evidence="2" id="KW-0012">Acyltransferase</keyword>
<evidence type="ECO:0000313" key="6">
    <source>
        <dbReference type="Proteomes" id="UP000066480"/>
    </source>
</evidence>
<evidence type="ECO:0008006" key="7">
    <source>
        <dbReference type="Google" id="ProtNLM"/>
    </source>
</evidence>
<dbReference type="InterPro" id="IPR013747">
    <property type="entry name" value="ACP_syn_III_C"/>
</dbReference>
<dbReference type="InterPro" id="IPR016039">
    <property type="entry name" value="Thiolase-like"/>
</dbReference>